<dbReference type="EnsemblPlants" id="Solyc10g018700.1.1">
    <property type="protein sequence ID" value="Solyc10g018700.1.1"/>
    <property type="gene ID" value="Solyc10g018700.1"/>
</dbReference>
<organism evidence="1">
    <name type="scientific">Solanum lycopersicum</name>
    <name type="common">Tomato</name>
    <name type="synonym">Lycopersicon esculentum</name>
    <dbReference type="NCBI Taxonomy" id="4081"/>
    <lineage>
        <taxon>Eukaryota</taxon>
        <taxon>Viridiplantae</taxon>
        <taxon>Streptophyta</taxon>
        <taxon>Embryophyta</taxon>
        <taxon>Tracheophyta</taxon>
        <taxon>Spermatophyta</taxon>
        <taxon>Magnoliopsida</taxon>
        <taxon>eudicotyledons</taxon>
        <taxon>Gunneridae</taxon>
        <taxon>Pentapetalae</taxon>
        <taxon>asterids</taxon>
        <taxon>lamiids</taxon>
        <taxon>Solanales</taxon>
        <taxon>Solanaceae</taxon>
        <taxon>Solanoideae</taxon>
        <taxon>Solaneae</taxon>
        <taxon>Solanum</taxon>
        <taxon>Solanum subgen. Lycopersicon</taxon>
    </lineage>
</organism>
<reference evidence="1" key="2">
    <citation type="submission" date="2015-06" db="UniProtKB">
        <authorList>
            <consortium name="EnsemblPlants"/>
        </authorList>
    </citation>
    <scope>IDENTIFICATION</scope>
    <source>
        <strain evidence="1">cv. Heinz 1706</strain>
    </source>
</reference>
<dbReference type="AlphaFoldDB" id="K4CYZ1"/>
<keyword evidence="2" id="KW-1185">Reference proteome</keyword>
<accession>K4CYZ1</accession>
<evidence type="ECO:0000313" key="1">
    <source>
        <dbReference type="EnsemblPlants" id="Solyc10g018700.1.1"/>
    </source>
</evidence>
<dbReference type="PaxDb" id="4081-Solyc10g018700.1.1"/>
<reference evidence="1" key="1">
    <citation type="journal article" date="2012" name="Nature">
        <title>The tomato genome sequence provides insights into fleshy fruit evolution.</title>
        <authorList>
            <consortium name="Tomato Genome Consortium"/>
        </authorList>
    </citation>
    <scope>NUCLEOTIDE SEQUENCE [LARGE SCALE GENOMIC DNA]</scope>
    <source>
        <strain evidence="1">cv. Heinz 1706</strain>
    </source>
</reference>
<dbReference type="HOGENOM" id="CLU_3369409_0_0_1"/>
<dbReference type="Proteomes" id="UP000004994">
    <property type="component" value="Chromosome 10"/>
</dbReference>
<evidence type="ECO:0000313" key="2">
    <source>
        <dbReference type="Proteomes" id="UP000004994"/>
    </source>
</evidence>
<sequence length="35" mass="4207">MDLLFYTVVQSFLDCPSLSWCRRSFLFDLLVNFVM</sequence>
<protein>
    <submittedName>
        <fullName evidence="1">Uncharacterized protein</fullName>
    </submittedName>
</protein>
<proteinExistence type="predicted"/>
<dbReference type="Gramene" id="Solyc10g018700.1.1">
    <property type="protein sequence ID" value="Solyc10g018700.1.1"/>
    <property type="gene ID" value="Solyc10g018700.1"/>
</dbReference>
<name>K4CYZ1_SOLLC</name>
<dbReference type="InParanoid" id="K4CYZ1"/>